<dbReference type="InterPro" id="IPR000182">
    <property type="entry name" value="GNAT_dom"/>
</dbReference>
<feature type="domain" description="N-acetyltransferase" evidence="1">
    <location>
        <begin position="10"/>
        <end position="171"/>
    </location>
</feature>
<evidence type="ECO:0000313" key="2">
    <source>
        <dbReference type="EMBL" id="CAA9268371.1"/>
    </source>
</evidence>
<dbReference type="PANTHER" id="PTHR43792">
    <property type="entry name" value="GNAT FAMILY, PUTATIVE (AFU_ORTHOLOGUE AFUA_3G00765)-RELATED-RELATED"/>
    <property type="match status" value="1"/>
</dbReference>
<dbReference type="AlphaFoldDB" id="A0A6J4J4X2"/>
<dbReference type="SUPFAM" id="SSF55729">
    <property type="entry name" value="Acyl-CoA N-acyltransferases (Nat)"/>
    <property type="match status" value="1"/>
</dbReference>
<dbReference type="InterPro" id="IPR051531">
    <property type="entry name" value="N-acetyltransferase"/>
</dbReference>
<dbReference type="Gene3D" id="3.40.630.30">
    <property type="match status" value="1"/>
</dbReference>
<keyword evidence="2" id="KW-0808">Transferase</keyword>
<evidence type="ECO:0000259" key="1">
    <source>
        <dbReference type="PROSITE" id="PS51186"/>
    </source>
</evidence>
<dbReference type="Pfam" id="PF13302">
    <property type="entry name" value="Acetyltransf_3"/>
    <property type="match status" value="1"/>
</dbReference>
<proteinExistence type="predicted"/>
<dbReference type="EMBL" id="CADCTB010000193">
    <property type="protein sequence ID" value="CAA9268371.1"/>
    <property type="molecule type" value="Genomic_DNA"/>
</dbReference>
<dbReference type="InterPro" id="IPR016181">
    <property type="entry name" value="Acyl_CoA_acyltransferase"/>
</dbReference>
<gene>
    <name evidence="2" type="ORF">AVDCRST_MAG10-3176</name>
</gene>
<dbReference type="GO" id="GO:0016747">
    <property type="term" value="F:acyltransferase activity, transferring groups other than amino-acyl groups"/>
    <property type="evidence" value="ECO:0007669"/>
    <property type="project" value="InterPro"/>
</dbReference>
<accession>A0A6J4J4X2</accession>
<reference evidence="2" key="1">
    <citation type="submission" date="2020-02" db="EMBL/GenBank/DDBJ databases">
        <authorList>
            <person name="Meier V. D."/>
        </authorList>
    </citation>
    <scope>NUCLEOTIDE SEQUENCE</scope>
    <source>
        <strain evidence="2">AVDCRST_MAG10</strain>
    </source>
</reference>
<dbReference type="PROSITE" id="PS51186">
    <property type="entry name" value="GNAT"/>
    <property type="match status" value="1"/>
</dbReference>
<organism evidence="2">
    <name type="scientific">uncultured Acidimicrobiales bacterium</name>
    <dbReference type="NCBI Taxonomy" id="310071"/>
    <lineage>
        <taxon>Bacteria</taxon>
        <taxon>Bacillati</taxon>
        <taxon>Actinomycetota</taxon>
        <taxon>Acidimicrobiia</taxon>
        <taxon>Acidimicrobiales</taxon>
        <taxon>environmental samples</taxon>
    </lineage>
</organism>
<protein>
    <submittedName>
        <fullName evidence="2">Acetyltransferase, GNAT family</fullName>
    </submittedName>
</protein>
<sequence>MTTTVETERLRLRPWEPDDLDALAAVFAEPDFWWYPFGRGLTREETERFVQRQIDHWATHGFGMWAAESRDDAQLIGYVGLAIPTWLPEVLPAVEVGWRLRPDHWGRGLATEGGRASLRYGFEELGLDRIVSIFVPDNVASGRVMAKLGMTTVSTTTDPGSGAPVEVREITRDAWRAAQA</sequence>
<dbReference type="PANTHER" id="PTHR43792:SF1">
    <property type="entry name" value="N-ACETYLTRANSFERASE DOMAIN-CONTAINING PROTEIN"/>
    <property type="match status" value="1"/>
</dbReference>
<name>A0A6J4J4X2_9ACTN</name>